<evidence type="ECO:0000256" key="1">
    <source>
        <dbReference type="SAM" id="Phobius"/>
    </source>
</evidence>
<comment type="caution">
    <text evidence="2">The sequence shown here is derived from an EMBL/GenBank/DDBJ whole genome shotgun (WGS) entry which is preliminary data.</text>
</comment>
<proteinExistence type="predicted"/>
<keyword evidence="1" id="KW-1133">Transmembrane helix</keyword>
<reference evidence="2" key="1">
    <citation type="submission" date="2020-10" db="EMBL/GenBank/DDBJ databases">
        <authorList>
            <person name="Hahn C.J."/>
            <person name="Laso-Perez R."/>
            <person name="Vulcano F."/>
            <person name="Vaziourakis K.-M."/>
            <person name="Stokke R."/>
            <person name="Steen I.H."/>
            <person name="Teske A."/>
            <person name="Boetius A."/>
            <person name="Liebeke M."/>
            <person name="Amann R."/>
            <person name="Knittel K."/>
        </authorList>
    </citation>
    <scope>NUCLEOTIDE SEQUENCE</scope>
    <source>
        <strain evidence="2">Gfbio:e3339647-f889-4370-9287-4fb5cb688e4c:AG392D22_GoMArc1</strain>
    </source>
</reference>
<dbReference type="Proteomes" id="UP000634805">
    <property type="component" value="Unassembled WGS sequence"/>
</dbReference>
<name>A0A811TGF2_9EURY</name>
<evidence type="ECO:0008006" key="4">
    <source>
        <dbReference type="Google" id="ProtNLM"/>
    </source>
</evidence>
<organism evidence="2 3">
    <name type="scientific">Candidatus Argoarchaeum ethanivorans</name>
    <dbReference type="NCBI Taxonomy" id="2608793"/>
    <lineage>
        <taxon>Archaea</taxon>
        <taxon>Methanobacteriati</taxon>
        <taxon>Methanobacteriota</taxon>
        <taxon>Stenosarchaea group</taxon>
        <taxon>Methanomicrobia</taxon>
        <taxon>Methanosarcinales</taxon>
        <taxon>Methanosarcinales incertae sedis</taxon>
        <taxon>GOM Arc I cluster</taxon>
        <taxon>Candidatus Argoarchaeum</taxon>
    </lineage>
</organism>
<keyword evidence="1" id="KW-0472">Membrane</keyword>
<dbReference type="EMBL" id="CAJHIS010000033">
    <property type="protein sequence ID" value="CAD6494809.1"/>
    <property type="molecule type" value="Genomic_DNA"/>
</dbReference>
<evidence type="ECO:0000313" key="3">
    <source>
        <dbReference type="Proteomes" id="UP000634805"/>
    </source>
</evidence>
<keyword evidence="1" id="KW-0812">Transmembrane</keyword>
<gene>
    <name evidence="2" type="ORF">EMLJLAPB_00963</name>
</gene>
<protein>
    <recommendedName>
        <fullName evidence="4">OB domain-containing protein</fullName>
    </recommendedName>
</protein>
<accession>A0A811TGF2</accession>
<dbReference type="AlphaFoldDB" id="A0A811TGF2"/>
<evidence type="ECO:0000313" key="2">
    <source>
        <dbReference type="EMBL" id="CAD6494809.1"/>
    </source>
</evidence>
<sequence length="121" mass="13625">MQKEEKITIILLAMASLSLVIAYFIFLPSAEYQEYSEDIGIGSYVQTSGIITQKHTTKTGEHLIIYLKNEKIDQLMVFIPRGGEMGTSLNIGDTIFVKGKVCEYNGKREIVVEDKSCLKKE</sequence>
<feature type="transmembrane region" description="Helical" evidence="1">
    <location>
        <begin position="7"/>
        <end position="26"/>
    </location>
</feature>